<feature type="transmembrane region" description="Helical" evidence="6">
    <location>
        <begin position="243"/>
        <end position="261"/>
    </location>
</feature>
<dbReference type="NCBIfam" id="TIGR00374">
    <property type="entry name" value="flippase-like domain"/>
    <property type="match status" value="1"/>
</dbReference>
<keyword evidence="4 6" id="KW-1133">Transmembrane helix</keyword>
<comment type="subcellular location">
    <subcellularLocation>
        <location evidence="1">Cell membrane</location>
        <topology evidence="1">Multi-pass membrane protein</topology>
    </subcellularLocation>
</comment>
<feature type="transmembrane region" description="Helical" evidence="6">
    <location>
        <begin position="163"/>
        <end position="183"/>
    </location>
</feature>
<dbReference type="RefSeq" id="WP_379820074.1">
    <property type="nucleotide sequence ID" value="NZ_JBHUMD010000007.1"/>
</dbReference>
<evidence type="ECO:0000256" key="5">
    <source>
        <dbReference type="ARBA" id="ARBA00023136"/>
    </source>
</evidence>
<evidence type="ECO:0000256" key="6">
    <source>
        <dbReference type="SAM" id="Phobius"/>
    </source>
</evidence>
<comment type="caution">
    <text evidence="7">The sequence shown here is derived from an EMBL/GenBank/DDBJ whole genome shotgun (WGS) entry which is preliminary data.</text>
</comment>
<protein>
    <submittedName>
        <fullName evidence="7">YbhN family protein</fullName>
    </submittedName>
</protein>
<feature type="transmembrane region" description="Helical" evidence="6">
    <location>
        <begin position="129"/>
        <end position="148"/>
    </location>
</feature>
<evidence type="ECO:0000256" key="2">
    <source>
        <dbReference type="ARBA" id="ARBA00022475"/>
    </source>
</evidence>
<dbReference type="PANTHER" id="PTHR39087">
    <property type="entry name" value="UPF0104 MEMBRANE PROTEIN MJ1595"/>
    <property type="match status" value="1"/>
</dbReference>
<feature type="transmembrane region" description="Helical" evidence="6">
    <location>
        <begin position="46"/>
        <end position="65"/>
    </location>
</feature>
<organism evidence="7 8">
    <name type="scientific">Flavobacterium suzhouense</name>
    <dbReference type="NCBI Taxonomy" id="1529638"/>
    <lineage>
        <taxon>Bacteria</taxon>
        <taxon>Pseudomonadati</taxon>
        <taxon>Bacteroidota</taxon>
        <taxon>Flavobacteriia</taxon>
        <taxon>Flavobacteriales</taxon>
        <taxon>Flavobacteriaceae</taxon>
        <taxon>Flavobacterium</taxon>
    </lineage>
</organism>
<dbReference type="Proteomes" id="UP001597480">
    <property type="component" value="Unassembled WGS sequence"/>
</dbReference>
<keyword evidence="3 6" id="KW-0812">Transmembrane</keyword>
<feature type="transmembrane region" description="Helical" evidence="6">
    <location>
        <begin position="215"/>
        <end position="237"/>
    </location>
</feature>
<evidence type="ECO:0000256" key="1">
    <source>
        <dbReference type="ARBA" id="ARBA00004651"/>
    </source>
</evidence>
<accession>A0ABW5NT00</accession>
<reference evidence="8" key="1">
    <citation type="journal article" date="2019" name="Int. J. Syst. Evol. Microbiol.">
        <title>The Global Catalogue of Microorganisms (GCM) 10K type strain sequencing project: providing services to taxonomists for standard genome sequencing and annotation.</title>
        <authorList>
            <consortium name="The Broad Institute Genomics Platform"/>
            <consortium name="The Broad Institute Genome Sequencing Center for Infectious Disease"/>
            <person name="Wu L."/>
            <person name="Ma J."/>
        </authorList>
    </citation>
    <scope>NUCLEOTIDE SEQUENCE [LARGE SCALE GENOMIC DNA]</scope>
    <source>
        <strain evidence="8">KCTC 42107</strain>
    </source>
</reference>
<sequence>MNKKLSKILSILLPLSVGVFLVIYTYNQFTPAQFEEIKGYFKNADYTYIYLSMLIGLSGHIARAYRWKYTLNHIGYTSPFMVRFSAVCVTYLMNMTVPRSGEVSRALVLKRYSDVPFDKGLGTIISERVVDLFLLLFCVAGTVILQFGTLKEYLTQTIPYQNLIVYGICCVALMGGAILFYMYSKNKWLLKLKEKISGLMEGVLSVAKMPNKWPFMFLSVYIWFSYVLMFYITIFAIPETAQLSFGVVCVGFVIGSLAVTFSNGGFGVYPAALAGVLGLYAIPKEAGTAFGWLTWASQTGLIVCLGALAFLVLPLLYKRK</sequence>
<feature type="transmembrane region" description="Helical" evidence="6">
    <location>
        <begin position="295"/>
        <end position="317"/>
    </location>
</feature>
<name>A0ABW5NT00_9FLAO</name>
<dbReference type="EMBL" id="JBHUMD010000007">
    <property type="protein sequence ID" value="MFD2601500.1"/>
    <property type="molecule type" value="Genomic_DNA"/>
</dbReference>
<feature type="transmembrane region" description="Helical" evidence="6">
    <location>
        <begin position="7"/>
        <end position="26"/>
    </location>
</feature>
<keyword evidence="2" id="KW-1003">Cell membrane</keyword>
<dbReference type="Pfam" id="PF03706">
    <property type="entry name" value="LPG_synthase_TM"/>
    <property type="match status" value="1"/>
</dbReference>
<dbReference type="InterPro" id="IPR022791">
    <property type="entry name" value="L-PG_synthase/AglD"/>
</dbReference>
<evidence type="ECO:0000313" key="8">
    <source>
        <dbReference type="Proteomes" id="UP001597480"/>
    </source>
</evidence>
<gene>
    <name evidence="7" type="ORF">ACFSR3_05485</name>
</gene>
<keyword evidence="5 6" id="KW-0472">Membrane</keyword>
<evidence type="ECO:0000256" key="4">
    <source>
        <dbReference type="ARBA" id="ARBA00022989"/>
    </source>
</evidence>
<evidence type="ECO:0000313" key="7">
    <source>
        <dbReference type="EMBL" id="MFD2601500.1"/>
    </source>
</evidence>
<keyword evidence="8" id="KW-1185">Reference proteome</keyword>
<dbReference type="PANTHER" id="PTHR39087:SF2">
    <property type="entry name" value="UPF0104 MEMBRANE PROTEIN MJ1595"/>
    <property type="match status" value="1"/>
</dbReference>
<evidence type="ECO:0000256" key="3">
    <source>
        <dbReference type="ARBA" id="ARBA00022692"/>
    </source>
</evidence>
<proteinExistence type="predicted"/>